<protein>
    <submittedName>
        <fullName evidence="2">Uncharacterized protein</fullName>
    </submittedName>
</protein>
<accession>A0A9P6UB52</accession>
<comment type="caution">
    <text evidence="2">The sequence shown here is derived from an EMBL/GenBank/DDBJ whole genome shotgun (WGS) entry which is preliminary data.</text>
</comment>
<dbReference type="AlphaFoldDB" id="A0A9P6UB52"/>
<feature type="region of interest" description="Disordered" evidence="1">
    <location>
        <begin position="140"/>
        <end position="225"/>
    </location>
</feature>
<evidence type="ECO:0000313" key="2">
    <source>
        <dbReference type="EMBL" id="KAG0267325.1"/>
    </source>
</evidence>
<feature type="region of interest" description="Disordered" evidence="1">
    <location>
        <begin position="52"/>
        <end position="77"/>
    </location>
</feature>
<sequence>MTPQLSSSQANTPFSSLEGLVLTNSDSQVQKEAVEVKVSRLSEQVIEDKAKDRLDRKARSRHLHDEAARRAKMREERKQGQLIPVMDENGVEIEDHFISPRDLDGDGIPDAYVLLRPTDNSKYMMDVGLFDEDTAAMAMMVPAPPKPSSTESAPSPPPTPEPTKKPPVVVIVPGSQPIAPSHETLPSTDPPSSPQLPDPALSSDNKPSSEIVTDAAGSAQPTGSS</sequence>
<name>A0A9P6UB52_9FUNG</name>
<dbReference type="Proteomes" id="UP000807716">
    <property type="component" value="Unassembled WGS sequence"/>
</dbReference>
<proteinExistence type="predicted"/>
<gene>
    <name evidence="2" type="ORF">DFQ27_008885</name>
</gene>
<feature type="compositionally biased region" description="Polar residues" evidence="1">
    <location>
        <begin position="202"/>
        <end position="211"/>
    </location>
</feature>
<dbReference type="OrthoDB" id="2440670at2759"/>
<organism evidence="2 3">
    <name type="scientific">Actinomortierella ambigua</name>
    <dbReference type="NCBI Taxonomy" id="1343610"/>
    <lineage>
        <taxon>Eukaryota</taxon>
        <taxon>Fungi</taxon>
        <taxon>Fungi incertae sedis</taxon>
        <taxon>Mucoromycota</taxon>
        <taxon>Mortierellomycotina</taxon>
        <taxon>Mortierellomycetes</taxon>
        <taxon>Mortierellales</taxon>
        <taxon>Mortierellaceae</taxon>
        <taxon>Actinomortierella</taxon>
    </lineage>
</organism>
<evidence type="ECO:0000313" key="3">
    <source>
        <dbReference type="Proteomes" id="UP000807716"/>
    </source>
</evidence>
<reference evidence="2" key="1">
    <citation type="journal article" date="2020" name="Fungal Divers.">
        <title>Resolving the Mortierellaceae phylogeny through synthesis of multi-gene phylogenetics and phylogenomics.</title>
        <authorList>
            <person name="Vandepol N."/>
            <person name="Liber J."/>
            <person name="Desiro A."/>
            <person name="Na H."/>
            <person name="Kennedy M."/>
            <person name="Barry K."/>
            <person name="Grigoriev I.V."/>
            <person name="Miller A.N."/>
            <person name="O'Donnell K."/>
            <person name="Stajich J.E."/>
            <person name="Bonito G."/>
        </authorList>
    </citation>
    <scope>NUCLEOTIDE SEQUENCE</scope>
    <source>
        <strain evidence="2">BC1065</strain>
    </source>
</reference>
<feature type="compositionally biased region" description="Pro residues" evidence="1">
    <location>
        <begin position="188"/>
        <end position="197"/>
    </location>
</feature>
<keyword evidence="3" id="KW-1185">Reference proteome</keyword>
<evidence type="ECO:0000256" key="1">
    <source>
        <dbReference type="SAM" id="MobiDB-lite"/>
    </source>
</evidence>
<dbReference type="EMBL" id="JAAAJB010000077">
    <property type="protein sequence ID" value="KAG0267325.1"/>
    <property type="molecule type" value="Genomic_DNA"/>
</dbReference>